<dbReference type="OrthoDB" id="5763664at2"/>
<gene>
    <name evidence="1" type="ORF">NIES80_30040</name>
</gene>
<evidence type="ECO:0008006" key="3">
    <source>
        <dbReference type="Google" id="ProtNLM"/>
    </source>
</evidence>
<protein>
    <recommendedName>
        <fullName evidence="3">DUF4276 domain-containing protein</fullName>
    </recommendedName>
</protein>
<proteinExistence type="predicted"/>
<dbReference type="EMBL" id="BJCF01000037">
    <property type="protein sequence ID" value="GCL43291.1"/>
    <property type="molecule type" value="Genomic_DNA"/>
</dbReference>
<evidence type="ECO:0000313" key="1">
    <source>
        <dbReference type="EMBL" id="GCL43291.1"/>
    </source>
</evidence>
<dbReference type="RefSeq" id="WP_137908795.1">
    <property type="nucleotide sequence ID" value="NZ_BJCF01000037.1"/>
</dbReference>
<evidence type="ECO:0000313" key="2">
    <source>
        <dbReference type="Proteomes" id="UP000299367"/>
    </source>
</evidence>
<dbReference type="Pfam" id="PF14103">
    <property type="entry name" value="DUF4276"/>
    <property type="match status" value="1"/>
</dbReference>
<accession>A0A480AJU1</accession>
<reference evidence="2" key="1">
    <citation type="submission" date="2019-02" db="EMBL/GenBank/DDBJ databases">
        <title>Draft genome sequence of Dolichospermum planctonicum NIES-80.</title>
        <authorList>
            <person name="Yamaguchi H."/>
            <person name="Suzuki S."/>
            <person name="Kawachi M."/>
        </authorList>
    </citation>
    <scope>NUCLEOTIDE SEQUENCE [LARGE SCALE GENOMIC DNA]</scope>
    <source>
        <strain evidence="2">NIES-80</strain>
    </source>
</reference>
<dbReference type="InterPro" id="IPR025455">
    <property type="entry name" value="DUF4276"/>
</dbReference>
<dbReference type="AlphaFoldDB" id="A0A480AJU1"/>
<name>A0A480AJU1_9CYAN</name>
<dbReference type="Proteomes" id="UP000299367">
    <property type="component" value="Unassembled WGS sequence"/>
</dbReference>
<organism evidence="1 2">
    <name type="scientific">Dolichospermum planctonicum</name>
    <dbReference type="NCBI Taxonomy" id="136072"/>
    <lineage>
        <taxon>Bacteria</taxon>
        <taxon>Bacillati</taxon>
        <taxon>Cyanobacteriota</taxon>
        <taxon>Cyanophyceae</taxon>
        <taxon>Nostocales</taxon>
        <taxon>Aphanizomenonaceae</taxon>
        <taxon>Dolichospermum</taxon>
    </lineage>
</organism>
<sequence>MDLIPINLAVEDPLSEAVLRTILHQSNRRYIVGNCYSKHGFGYLKKNIKGFNNAAQRTPYIVLTDLDRAECPQELIQEWLPYTKHPNLLFRIAVREVEAWLLADSDSFAKFLGVSQTLIPQNVDEISDPKQTLINIARKSRNRELHEAIVPRSNSTAKVGRDYNGQLIYFVNNYWQMEVAKLCSPSLQRAINAISKFEPI</sequence>
<comment type="caution">
    <text evidence="1">The sequence shown here is derived from an EMBL/GenBank/DDBJ whole genome shotgun (WGS) entry which is preliminary data.</text>
</comment>